<dbReference type="GO" id="GO:0016787">
    <property type="term" value="F:hydrolase activity"/>
    <property type="evidence" value="ECO:0007669"/>
    <property type="project" value="UniProtKB-KW"/>
</dbReference>
<dbReference type="InterPro" id="IPR050491">
    <property type="entry name" value="AmpC-like"/>
</dbReference>
<dbReference type="EMBL" id="MSCI01000002">
    <property type="protein sequence ID" value="PQJ59964.1"/>
    <property type="molecule type" value="Genomic_DNA"/>
</dbReference>
<dbReference type="Proteomes" id="UP000238707">
    <property type="component" value="Unassembled WGS sequence"/>
</dbReference>
<feature type="domain" description="Beta-lactamase-related" evidence="1">
    <location>
        <begin position="58"/>
        <end position="384"/>
    </location>
</feature>
<dbReference type="InterPro" id="IPR012338">
    <property type="entry name" value="Beta-lactam/transpept-like"/>
</dbReference>
<comment type="caution">
    <text evidence="2">The sequence shown here is derived from an EMBL/GenBank/DDBJ whole genome shotgun (WGS) entry which is preliminary data.</text>
</comment>
<dbReference type="PANTHER" id="PTHR46825">
    <property type="entry name" value="D-ALANYL-D-ALANINE-CARBOXYPEPTIDASE/ENDOPEPTIDASE AMPH"/>
    <property type="match status" value="1"/>
</dbReference>
<dbReference type="PANTHER" id="PTHR46825:SF12">
    <property type="entry name" value="PENICILLIN-BINDING PROTEIN 4"/>
    <property type="match status" value="1"/>
</dbReference>
<accession>A0A2S7VCP4</accession>
<gene>
    <name evidence="2" type="ORF">BTO10_11270</name>
</gene>
<dbReference type="InterPro" id="IPR001466">
    <property type="entry name" value="Beta-lactam-related"/>
</dbReference>
<keyword evidence="3" id="KW-1185">Reference proteome</keyword>
<protein>
    <submittedName>
        <fullName evidence="2">Serine hydrolase</fullName>
    </submittedName>
</protein>
<evidence type="ECO:0000313" key="3">
    <source>
        <dbReference type="Proteomes" id="UP000238707"/>
    </source>
</evidence>
<reference evidence="2 3" key="1">
    <citation type="submission" date="2016-12" db="EMBL/GenBank/DDBJ databases">
        <title>Diversity of luminous bacteria.</title>
        <authorList>
            <person name="Yoshizawa S."/>
            <person name="Kogure K."/>
        </authorList>
    </citation>
    <scope>NUCLEOTIDE SEQUENCE [LARGE SCALE GENOMIC DNA]</scope>
    <source>
        <strain evidence="2 3">LC2-408</strain>
    </source>
</reference>
<sequence>MINNRLFVSIFLFFSVTFSFLVPAETLTTGKDIKILEKGSSVTSREEFALDTSSIISAMASYKVPAVSFAVIENNEIARADAIGYINSSGSKEVDVNTLFQAGSISKSIFAILALSLVDSGLIDLDDNVEPFLGNWRIPNPKNHQNDDVTLRTILSMSSGLGVGGYFGYSPGESIPSLLETLGGKEPANSKPVVLTQKPTTAYEYSGGGYQVVQLITENISQMTAQRAANKFIFEPLAMFNSSYAQPTYDNLANAAQATDSDGKAFPYQWRVYPEYAAAGLWSTPTDIGKFIISINKAYRGSNKQIVSPLLARQSLSRQKNTPYGLGFVVKGQGDNLHFMKLGQNSGYQGWLVGLPNTGQGAVIMTNSDNGRDLAQALIYSIAETYHWPIVGQLEDAWMIK</sequence>
<evidence type="ECO:0000313" key="2">
    <source>
        <dbReference type="EMBL" id="PQJ59964.1"/>
    </source>
</evidence>
<dbReference type="RefSeq" id="WP_105024579.1">
    <property type="nucleotide sequence ID" value="NZ_MSCI01000002.1"/>
</dbReference>
<dbReference type="Pfam" id="PF00144">
    <property type="entry name" value="Beta-lactamase"/>
    <property type="match status" value="1"/>
</dbReference>
<proteinExistence type="predicted"/>
<name>A0A2S7VCP4_9VIBR</name>
<dbReference type="SUPFAM" id="SSF56601">
    <property type="entry name" value="beta-lactamase/transpeptidase-like"/>
    <property type="match status" value="1"/>
</dbReference>
<dbReference type="AlphaFoldDB" id="A0A2S7VCP4"/>
<evidence type="ECO:0000259" key="1">
    <source>
        <dbReference type="Pfam" id="PF00144"/>
    </source>
</evidence>
<organism evidence="2 3">
    <name type="scientific">Vibrio chagasii</name>
    <dbReference type="NCBI Taxonomy" id="170679"/>
    <lineage>
        <taxon>Bacteria</taxon>
        <taxon>Pseudomonadati</taxon>
        <taxon>Pseudomonadota</taxon>
        <taxon>Gammaproteobacteria</taxon>
        <taxon>Vibrionales</taxon>
        <taxon>Vibrionaceae</taxon>
        <taxon>Vibrio</taxon>
    </lineage>
</organism>
<dbReference type="Gene3D" id="3.40.710.10">
    <property type="entry name" value="DD-peptidase/beta-lactamase superfamily"/>
    <property type="match status" value="1"/>
</dbReference>
<keyword evidence="2" id="KW-0378">Hydrolase</keyword>